<name>A0A151ZDL8_TIELA</name>
<comment type="caution">
    <text evidence="3">The sequence shown here is derived from an EMBL/GenBank/DDBJ whole genome shotgun (WGS) entry which is preliminary data.</text>
</comment>
<evidence type="ECO:0000313" key="4">
    <source>
        <dbReference type="Proteomes" id="UP000076078"/>
    </source>
</evidence>
<dbReference type="Gene3D" id="3.40.50.410">
    <property type="entry name" value="von Willebrand factor, type A domain"/>
    <property type="match status" value="1"/>
</dbReference>
<evidence type="ECO:0000313" key="3">
    <source>
        <dbReference type="EMBL" id="KYQ92025.1"/>
    </source>
</evidence>
<proteinExistence type="predicted"/>
<feature type="coiled-coil region" evidence="1">
    <location>
        <begin position="105"/>
        <end position="132"/>
    </location>
</feature>
<feature type="compositionally biased region" description="Basic residues" evidence="2">
    <location>
        <begin position="184"/>
        <end position="204"/>
    </location>
</feature>
<sequence>MNNNNTNTPQTTGDQSVSIKSIDDIRSLFIGAKLTVPIAKTILTSVYQDEAKILFLVFLNSIDLHSTAKISFLAASFDIKSYEYAKTLLNTNKFTFVEILKTLKIMDSKRVIKKLQQKIESMRDKNNIRKEKLDKVTEDYVNTKYSNLDEKELNQLKEKLKSHNAPFPVKAVKPVTTTDAKSTKTSKKSTKKSTGRSSTKKVGNKKSDSENNDNNNNNNEVTPDKNKTVEISEETKKKIEKKRQDQEKIRLRLKRSVGMIESKIQELEVHQYQSSLSGNIIRIFKNWFKTVDKQTLEYFALGQPKETWTKLADILHFSNKDFPNMPWFIGYMFGDKAPQGSIVEQLENSDKKSDDELIKLWTLHKPPYSFIRKSIGDGKLNDNLKLEIAKYESLNTLIWWLHEFNTTEVQKLIIERIKSGEQVSTIALGTLIEKVLLNDSIKKELYEVLEGTTMNKINDLKLKFSLPPPISILSDKSGSMQVAIRLSIIVSYLISNLTPDSTLSFFDTSDHPTPIKPNSIQDIARLNETIKASGGTTPSASLAPLLERKESKRYLVMISDEEENGSPKFSEVYKNYLQNVNPECKLIFVSFLANNAKGQMITEIKNKLNIDPLQFVLDRNKPDVTKIDAMLSVLSAESDQFKTQFNLLMKYKTMHGEKKFLNYVNTQRSKLLTYAFNAEIIMDLLSDLNKYVQNQFTEKDQKELVQFIQNVKSPENAFDLINTLNQELLVHTQI</sequence>
<reference evidence="3 4" key="1">
    <citation type="submission" date="2015-12" db="EMBL/GenBank/DDBJ databases">
        <title>Dictyostelia acquired genes for synthesis and detection of signals that induce cell-type specialization by lateral gene transfer from prokaryotes.</title>
        <authorList>
            <person name="Gloeckner G."/>
            <person name="Schaap P."/>
        </authorList>
    </citation>
    <scope>NUCLEOTIDE SEQUENCE [LARGE SCALE GENOMIC DNA]</scope>
    <source>
        <strain evidence="3 4">TK</strain>
    </source>
</reference>
<accession>A0A151ZDL8</accession>
<feature type="region of interest" description="Disordered" evidence="2">
    <location>
        <begin position="164"/>
        <end position="246"/>
    </location>
</feature>
<dbReference type="OrthoDB" id="30800at2759"/>
<protein>
    <recommendedName>
        <fullName evidence="5">VWFA domain-containing protein</fullName>
    </recommendedName>
</protein>
<evidence type="ECO:0008006" key="5">
    <source>
        <dbReference type="Google" id="ProtNLM"/>
    </source>
</evidence>
<dbReference type="SUPFAM" id="SSF53300">
    <property type="entry name" value="vWA-like"/>
    <property type="match status" value="1"/>
</dbReference>
<keyword evidence="4" id="KW-1185">Reference proteome</keyword>
<feature type="compositionally biased region" description="Basic and acidic residues" evidence="2">
    <location>
        <begin position="222"/>
        <end position="246"/>
    </location>
</feature>
<dbReference type="InParanoid" id="A0A151ZDL8"/>
<evidence type="ECO:0000256" key="2">
    <source>
        <dbReference type="SAM" id="MobiDB-lite"/>
    </source>
</evidence>
<dbReference type="OMA" id="HEFNTTE"/>
<evidence type="ECO:0000256" key="1">
    <source>
        <dbReference type="SAM" id="Coils"/>
    </source>
</evidence>
<gene>
    <name evidence="3" type="ORF">DLAC_06854</name>
</gene>
<dbReference type="AlphaFoldDB" id="A0A151ZDL8"/>
<dbReference type="EMBL" id="LODT01000031">
    <property type="protein sequence ID" value="KYQ92025.1"/>
    <property type="molecule type" value="Genomic_DNA"/>
</dbReference>
<keyword evidence="1" id="KW-0175">Coiled coil</keyword>
<organism evidence="3 4">
    <name type="scientific">Tieghemostelium lacteum</name>
    <name type="common">Slime mold</name>
    <name type="synonym">Dictyostelium lacteum</name>
    <dbReference type="NCBI Taxonomy" id="361077"/>
    <lineage>
        <taxon>Eukaryota</taxon>
        <taxon>Amoebozoa</taxon>
        <taxon>Evosea</taxon>
        <taxon>Eumycetozoa</taxon>
        <taxon>Dictyostelia</taxon>
        <taxon>Dictyosteliales</taxon>
        <taxon>Raperosteliaceae</taxon>
        <taxon>Tieghemostelium</taxon>
    </lineage>
</organism>
<dbReference type="Proteomes" id="UP000076078">
    <property type="component" value="Unassembled WGS sequence"/>
</dbReference>
<dbReference type="InterPro" id="IPR036465">
    <property type="entry name" value="vWFA_dom_sf"/>
</dbReference>